<dbReference type="GO" id="GO:0009279">
    <property type="term" value="C:cell outer membrane"/>
    <property type="evidence" value="ECO:0007669"/>
    <property type="project" value="UniProtKB-SubCell"/>
</dbReference>
<reference evidence="9" key="2">
    <citation type="submission" date="2020-09" db="EMBL/GenBank/DDBJ databases">
        <authorList>
            <person name="Sun Q."/>
            <person name="Ohkuma M."/>
        </authorList>
    </citation>
    <scope>NUCLEOTIDE SEQUENCE</scope>
    <source>
        <strain evidence="9">JCM 30078</strain>
    </source>
</reference>
<dbReference type="GO" id="GO:0015562">
    <property type="term" value="F:efflux transmembrane transporter activity"/>
    <property type="evidence" value="ECO:0007669"/>
    <property type="project" value="InterPro"/>
</dbReference>
<comment type="subcellular location">
    <subcellularLocation>
        <location evidence="8">Cell outer membrane</location>
        <topology evidence="8">Lipid-anchor</topology>
    </subcellularLocation>
</comment>
<dbReference type="RefSeq" id="WP_188982451.1">
    <property type="nucleotide sequence ID" value="NZ_BMPO01000003.1"/>
</dbReference>
<evidence type="ECO:0000256" key="6">
    <source>
        <dbReference type="ARBA" id="ARBA00023237"/>
    </source>
</evidence>
<dbReference type="Gene3D" id="2.20.200.10">
    <property type="entry name" value="Outer membrane efflux proteins (OEP)"/>
    <property type="match status" value="1"/>
</dbReference>
<keyword evidence="7 8" id="KW-0449">Lipoprotein</keyword>
<dbReference type="InterPro" id="IPR003423">
    <property type="entry name" value="OMP_efflux"/>
</dbReference>
<comment type="caution">
    <text evidence="9">The sequence shown here is derived from an EMBL/GenBank/DDBJ whole genome shotgun (WGS) entry which is preliminary data.</text>
</comment>
<reference evidence="9" key="1">
    <citation type="journal article" date="2014" name="Int. J. Syst. Evol. Microbiol.">
        <title>Complete genome sequence of Corynebacterium casei LMG S-19264T (=DSM 44701T), isolated from a smear-ripened cheese.</title>
        <authorList>
            <consortium name="US DOE Joint Genome Institute (JGI-PGF)"/>
            <person name="Walter F."/>
            <person name="Albersmeier A."/>
            <person name="Kalinowski J."/>
            <person name="Ruckert C."/>
        </authorList>
    </citation>
    <scope>NUCLEOTIDE SEQUENCE</scope>
    <source>
        <strain evidence="9">JCM 30078</strain>
    </source>
</reference>
<evidence type="ECO:0000256" key="4">
    <source>
        <dbReference type="ARBA" id="ARBA00023136"/>
    </source>
</evidence>
<accession>A0A917PRY3</accession>
<name>A0A917PRY3_9PSED</name>
<protein>
    <submittedName>
        <fullName evidence="9">Multidrug efflux outer membrane protein OprN</fullName>
    </submittedName>
</protein>
<keyword evidence="3 8" id="KW-0812">Transmembrane</keyword>
<evidence type="ECO:0000313" key="10">
    <source>
        <dbReference type="Proteomes" id="UP000635983"/>
    </source>
</evidence>
<evidence type="ECO:0000256" key="7">
    <source>
        <dbReference type="ARBA" id="ARBA00023288"/>
    </source>
</evidence>
<evidence type="ECO:0000256" key="8">
    <source>
        <dbReference type="RuleBase" id="RU362097"/>
    </source>
</evidence>
<dbReference type="Proteomes" id="UP000635983">
    <property type="component" value="Unassembled WGS sequence"/>
</dbReference>
<dbReference type="AlphaFoldDB" id="A0A917PRY3"/>
<dbReference type="PROSITE" id="PS51257">
    <property type="entry name" value="PROKAR_LIPOPROTEIN"/>
    <property type="match status" value="1"/>
</dbReference>
<evidence type="ECO:0000256" key="2">
    <source>
        <dbReference type="ARBA" id="ARBA00022452"/>
    </source>
</evidence>
<feature type="chain" id="PRO_5038162225" evidence="8">
    <location>
        <begin position="22"/>
        <end position="447"/>
    </location>
</feature>
<proteinExistence type="inferred from homology"/>
<sequence length="447" mass="49146">MIKRMLSLICVVLVVTGCAGRSEPLPPALPDEAVAQLPQRWWEDFEDDALDRLVSLALADNLDLAAATERIRELRANRRQASSQLMPSVAISGSHENGRSASDGHDEDYFYGLDLAWELDLFGRLRALSRAAEAEGQAAVADYRALRVSLIADVAGAYLDYRLAQREERIARRSADSQAETARITRIRFEQGTASGFDVERFTAQVDITRAAIPVARERAANARYTLAYLLNREQTEIDAILAGPVVTSDLPGDERLLALLDLPAASLRSRPDVRAAEWRMLLADEELNAARALRFPQLTLGGLVGFEQGTSPAAWSLTGQILQPLVDFGQIRATIEASDARQRQAMLAYQSSLIGALRETRSAIASYAQGLERQRLLGRAVSASMNATELARRQYDSGTVSLIEVLDAERTLFDAQLSEVQASTDVMLRWVQIYRTLGLAPTPGHL</sequence>
<feature type="signal peptide" evidence="8">
    <location>
        <begin position="1"/>
        <end position="21"/>
    </location>
</feature>
<evidence type="ECO:0000313" key="9">
    <source>
        <dbReference type="EMBL" id="GGJ89602.1"/>
    </source>
</evidence>
<evidence type="ECO:0000256" key="1">
    <source>
        <dbReference type="ARBA" id="ARBA00007613"/>
    </source>
</evidence>
<keyword evidence="6" id="KW-0998">Cell outer membrane</keyword>
<comment type="similarity">
    <text evidence="1 8">Belongs to the outer membrane factor (OMF) (TC 1.B.17) family.</text>
</comment>
<dbReference type="SUPFAM" id="SSF56954">
    <property type="entry name" value="Outer membrane efflux proteins (OEP)"/>
    <property type="match status" value="1"/>
</dbReference>
<evidence type="ECO:0000256" key="3">
    <source>
        <dbReference type="ARBA" id="ARBA00022692"/>
    </source>
</evidence>
<keyword evidence="2 8" id="KW-1134">Transmembrane beta strand</keyword>
<dbReference type="Gene3D" id="1.20.1600.10">
    <property type="entry name" value="Outer membrane efflux proteins (OEP)"/>
    <property type="match status" value="1"/>
</dbReference>
<keyword evidence="4 8" id="KW-0472">Membrane</keyword>
<keyword evidence="10" id="KW-1185">Reference proteome</keyword>
<organism evidence="9 10">
    <name type="scientific">Pseudomonas matsuisoli</name>
    <dbReference type="NCBI Taxonomy" id="1515666"/>
    <lineage>
        <taxon>Bacteria</taxon>
        <taxon>Pseudomonadati</taxon>
        <taxon>Pseudomonadota</taxon>
        <taxon>Gammaproteobacteria</taxon>
        <taxon>Pseudomonadales</taxon>
        <taxon>Pseudomonadaceae</taxon>
        <taxon>Pseudomonas</taxon>
    </lineage>
</organism>
<dbReference type="EMBL" id="BMPO01000003">
    <property type="protein sequence ID" value="GGJ89602.1"/>
    <property type="molecule type" value="Genomic_DNA"/>
</dbReference>
<dbReference type="PANTHER" id="PTHR30203">
    <property type="entry name" value="OUTER MEMBRANE CATION EFFLUX PROTEIN"/>
    <property type="match status" value="1"/>
</dbReference>
<dbReference type="NCBIfam" id="TIGR01845">
    <property type="entry name" value="outer_NodT"/>
    <property type="match status" value="1"/>
</dbReference>
<evidence type="ECO:0000256" key="5">
    <source>
        <dbReference type="ARBA" id="ARBA00023139"/>
    </source>
</evidence>
<keyword evidence="8" id="KW-0732">Signal</keyword>
<dbReference type="InterPro" id="IPR010131">
    <property type="entry name" value="MdtP/NodT-like"/>
</dbReference>
<keyword evidence="5 8" id="KW-0564">Palmitate</keyword>
<dbReference type="Pfam" id="PF02321">
    <property type="entry name" value="OEP"/>
    <property type="match status" value="2"/>
</dbReference>
<gene>
    <name evidence="9" type="primary">oprN</name>
    <name evidence="9" type="ORF">GCM10009304_14030</name>
</gene>